<name>A0A5C6NIU8_9TELE</name>
<dbReference type="PANTHER" id="PTHR46453">
    <property type="entry name" value="PROTEIN KINASE C-BINDING PROTEIN 1"/>
    <property type="match status" value="1"/>
</dbReference>
<dbReference type="Gene3D" id="1.10.238.10">
    <property type="entry name" value="EF-hand"/>
    <property type="match status" value="1"/>
</dbReference>
<dbReference type="InterPro" id="IPR002048">
    <property type="entry name" value="EF_hand_dom"/>
</dbReference>
<proteinExistence type="predicted"/>
<reference evidence="6 7" key="1">
    <citation type="submission" date="2019-04" db="EMBL/GenBank/DDBJ databases">
        <title>Chromosome genome assembly for Takifugu flavidus.</title>
        <authorList>
            <person name="Xiao S."/>
        </authorList>
    </citation>
    <scope>NUCLEOTIDE SEQUENCE [LARGE SCALE GENOMIC DNA]</scope>
    <source>
        <strain evidence="6">HTHZ2018</strain>
        <tissue evidence="6">Muscle</tissue>
    </source>
</reference>
<protein>
    <submittedName>
        <fullName evidence="6">PHD finger protein 24</fullName>
    </submittedName>
</protein>
<dbReference type="PANTHER" id="PTHR46453:SF4">
    <property type="entry name" value="PHD FINGER PROTEIN 24"/>
    <property type="match status" value="1"/>
</dbReference>
<sequence length="484" mass="55109">MGVLMSKKQQVEKVQKCNAVISAFQAGVRDRQAGTKQEEELEEKETPARPSASPEEMISEEAKSEEPDHSSSLVPSQQMSVPTREESKVNQEAWSRLRDGKGVEPEELDKSHQLTPPAFVRPKREAGDDQPVEVELDKTEQPPSEEMCDVCEVWTADDLYPCRICTRVFHDGCLRELGYLRAEALQEMRDTAKTRTGWSCYYCVSERHLQLLLYRSHKGSRCLSRDTGNLMGAAVETTLGFTLLKWQLPSSACSSRLILIPHLLNLTCDFTLALEAEDNLNLLLTEEEMYSLMETFKQCKIIPESCLVSDELLQYRHFVSKQQFDKDLTDEQEEEVLAQFAALDPDRKGQIEWSDFLYFESLAVLTKLRTENSLVRLLTAKERDTARTAFLNLDQDKDGLVTRAECRQAQQSWFHTLSKDSQCCNVSISHVGPIYESSPTSLGRDCIKPDEIRRVNWAEFLKESAIYILAARPNSTAMHIRLPL</sequence>
<evidence type="ECO:0000256" key="1">
    <source>
        <dbReference type="ARBA" id="ARBA00022723"/>
    </source>
</evidence>
<dbReference type="InterPro" id="IPR031946">
    <property type="entry name" value="KIAA1045_Zf_RING"/>
</dbReference>
<dbReference type="Pfam" id="PF16744">
    <property type="entry name" value="zf-RING_15"/>
    <property type="match status" value="1"/>
</dbReference>
<dbReference type="GO" id="GO:0003714">
    <property type="term" value="F:transcription corepressor activity"/>
    <property type="evidence" value="ECO:0007669"/>
    <property type="project" value="TreeGrafter"/>
</dbReference>
<dbReference type="EMBL" id="RHFK02000013">
    <property type="protein sequence ID" value="TWW66549.1"/>
    <property type="molecule type" value="Genomic_DNA"/>
</dbReference>
<feature type="domain" description="EF-hand" evidence="5">
    <location>
        <begin position="381"/>
        <end position="416"/>
    </location>
</feature>
<organism evidence="6 7">
    <name type="scientific">Takifugu flavidus</name>
    <name type="common">sansaifugu</name>
    <dbReference type="NCBI Taxonomy" id="433684"/>
    <lineage>
        <taxon>Eukaryota</taxon>
        <taxon>Metazoa</taxon>
        <taxon>Chordata</taxon>
        <taxon>Craniata</taxon>
        <taxon>Vertebrata</taxon>
        <taxon>Euteleostomi</taxon>
        <taxon>Actinopterygii</taxon>
        <taxon>Neopterygii</taxon>
        <taxon>Teleostei</taxon>
        <taxon>Neoteleostei</taxon>
        <taxon>Acanthomorphata</taxon>
        <taxon>Eupercaria</taxon>
        <taxon>Tetraodontiformes</taxon>
        <taxon>Tetradontoidea</taxon>
        <taxon>Tetraodontidae</taxon>
        <taxon>Takifugu</taxon>
    </lineage>
</organism>
<comment type="caution">
    <text evidence="6">The sequence shown here is derived from an EMBL/GenBank/DDBJ whole genome shotgun (WGS) entry which is preliminary data.</text>
</comment>
<dbReference type="Proteomes" id="UP000324091">
    <property type="component" value="Chromosome 20"/>
</dbReference>
<gene>
    <name evidence="6" type="ORF">D4764_20G0005810</name>
</gene>
<feature type="domain" description="EF-hand" evidence="5">
    <location>
        <begin position="331"/>
        <end position="366"/>
    </location>
</feature>
<dbReference type="GO" id="GO:0005509">
    <property type="term" value="F:calcium ion binding"/>
    <property type="evidence" value="ECO:0007669"/>
    <property type="project" value="InterPro"/>
</dbReference>
<feature type="compositionally biased region" description="Basic and acidic residues" evidence="4">
    <location>
        <begin position="60"/>
        <end position="69"/>
    </location>
</feature>
<feature type="compositionally biased region" description="Basic and acidic residues" evidence="4">
    <location>
        <begin position="28"/>
        <end position="38"/>
    </location>
</feature>
<keyword evidence="2" id="KW-0863">Zinc-finger</keyword>
<dbReference type="InterPro" id="IPR013083">
    <property type="entry name" value="Znf_RING/FYVE/PHD"/>
</dbReference>
<keyword evidence="7" id="KW-1185">Reference proteome</keyword>
<evidence type="ECO:0000313" key="7">
    <source>
        <dbReference type="Proteomes" id="UP000324091"/>
    </source>
</evidence>
<feature type="compositionally biased region" description="Polar residues" evidence="4">
    <location>
        <begin position="70"/>
        <end position="81"/>
    </location>
</feature>
<evidence type="ECO:0000313" key="6">
    <source>
        <dbReference type="EMBL" id="TWW66549.1"/>
    </source>
</evidence>
<dbReference type="SUPFAM" id="SSF57903">
    <property type="entry name" value="FYVE/PHD zinc finger"/>
    <property type="match status" value="1"/>
</dbReference>
<dbReference type="InterPro" id="IPR011011">
    <property type="entry name" value="Znf_FYVE_PHD"/>
</dbReference>
<dbReference type="GO" id="GO:0008270">
    <property type="term" value="F:zinc ion binding"/>
    <property type="evidence" value="ECO:0007669"/>
    <property type="project" value="UniProtKB-KW"/>
</dbReference>
<dbReference type="SUPFAM" id="SSF47473">
    <property type="entry name" value="EF-hand"/>
    <property type="match status" value="1"/>
</dbReference>
<feature type="compositionally biased region" description="Basic and acidic residues" evidence="4">
    <location>
        <begin position="83"/>
        <end position="112"/>
    </location>
</feature>
<evidence type="ECO:0000259" key="5">
    <source>
        <dbReference type="PROSITE" id="PS50222"/>
    </source>
</evidence>
<keyword evidence="3" id="KW-0862">Zinc</keyword>
<dbReference type="GO" id="GO:0005634">
    <property type="term" value="C:nucleus"/>
    <property type="evidence" value="ECO:0007669"/>
    <property type="project" value="TreeGrafter"/>
</dbReference>
<dbReference type="PROSITE" id="PS50222">
    <property type="entry name" value="EF_HAND_2"/>
    <property type="match status" value="2"/>
</dbReference>
<evidence type="ECO:0000256" key="2">
    <source>
        <dbReference type="ARBA" id="ARBA00022771"/>
    </source>
</evidence>
<dbReference type="AlphaFoldDB" id="A0A5C6NIU8"/>
<dbReference type="InterPro" id="IPR011992">
    <property type="entry name" value="EF-hand-dom_pair"/>
</dbReference>
<feature type="region of interest" description="Disordered" evidence="4">
    <location>
        <begin position="25"/>
        <end position="141"/>
    </location>
</feature>
<dbReference type="Gene3D" id="3.30.40.10">
    <property type="entry name" value="Zinc/RING finger domain, C3HC4 (zinc finger)"/>
    <property type="match status" value="1"/>
</dbReference>
<accession>A0A5C6NIU8</accession>
<evidence type="ECO:0000256" key="4">
    <source>
        <dbReference type="SAM" id="MobiDB-lite"/>
    </source>
</evidence>
<keyword evidence="1" id="KW-0479">Metal-binding</keyword>
<evidence type="ECO:0000256" key="3">
    <source>
        <dbReference type="ARBA" id="ARBA00022833"/>
    </source>
</evidence>
<dbReference type="GO" id="GO:0005737">
    <property type="term" value="C:cytoplasm"/>
    <property type="evidence" value="ECO:0007669"/>
    <property type="project" value="TreeGrafter"/>
</dbReference>